<reference evidence="1 2" key="1">
    <citation type="submission" date="2016-09" db="EMBL/GenBank/DDBJ databases">
        <title>Genomic analysis reveals versatility of anaerobic energy metabolism of Geosporobacter ferrireducens IRF9 of phylum Firmicutes.</title>
        <authorList>
            <person name="Kim S.-J."/>
        </authorList>
    </citation>
    <scope>NUCLEOTIDE SEQUENCE [LARGE SCALE GENOMIC DNA]</scope>
    <source>
        <strain evidence="1 2">IRF9</strain>
    </source>
</reference>
<keyword evidence="2" id="KW-1185">Reference proteome</keyword>
<sequence>MHTINIYGKTPMESILSSAEDVITKYQANYILLSFQYDVDHTDRKKTVETIKKYFDIFLLLKSDIPNDKQRIEEYFSYGVHGIYFDISVNIYTREQAEIMSFAVELFTRGWIFASSRNDETMIEELLSLKIVPIISRHDDRLIEFIKTHEDFNKLSPGLLKSIPLFDQSQSEYSLTDKIKMKMLLETLNLRQKLMIKSVDESLSSSGL</sequence>
<organism evidence="1 2">
    <name type="scientific">Geosporobacter ferrireducens</name>
    <dbReference type="NCBI Taxonomy" id="1424294"/>
    <lineage>
        <taxon>Bacteria</taxon>
        <taxon>Bacillati</taxon>
        <taxon>Bacillota</taxon>
        <taxon>Clostridia</taxon>
        <taxon>Peptostreptococcales</taxon>
        <taxon>Thermotaleaceae</taxon>
        <taxon>Geosporobacter</taxon>
    </lineage>
</organism>
<proteinExistence type="predicted"/>
<gene>
    <name evidence="1" type="ORF">Gferi_06115</name>
</gene>
<evidence type="ECO:0000313" key="2">
    <source>
        <dbReference type="Proteomes" id="UP000095743"/>
    </source>
</evidence>
<evidence type="ECO:0000313" key="1">
    <source>
        <dbReference type="EMBL" id="AOT69175.1"/>
    </source>
</evidence>
<accession>A0A1D8GE43</accession>
<dbReference type="EMBL" id="CP017269">
    <property type="protein sequence ID" value="AOT69175.1"/>
    <property type="molecule type" value="Genomic_DNA"/>
</dbReference>
<name>A0A1D8GE43_9FIRM</name>
<dbReference type="RefSeq" id="WP_069974741.1">
    <property type="nucleotide sequence ID" value="NZ_VENK01000015.1"/>
</dbReference>
<dbReference type="STRING" id="1424294.Gferi_06115"/>
<dbReference type="KEGG" id="gfe:Gferi_06115"/>
<protein>
    <recommendedName>
        <fullName evidence="3">GP-PDE domain-containing protein</fullName>
    </recommendedName>
</protein>
<evidence type="ECO:0008006" key="3">
    <source>
        <dbReference type="Google" id="ProtNLM"/>
    </source>
</evidence>
<dbReference type="Proteomes" id="UP000095743">
    <property type="component" value="Chromosome"/>
</dbReference>
<dbReference type="AlphaFoldDB" id="A0A1D8GE43"/>